<keyword evidence="1" id="KW-1133">Transmembrane helix</keyword>
<dbReference type="Proteomes" id="UP000191448">
    <property type="component" value="Unassembled WGS sequence"/>
</dbReference>
<comment type="caution">
    <text evidence="2">The sequence shown here is derived from an EMBL/GenBank/DDBJ whole genome shotgun (WGS) entry which is preliminary data.</text>
</comment>
<sequence length="48" mass="5356">MTGTSILFFIIGATVLWGGFIASLTILLRNEKKLDVELRKDENLECDA</sequence>
<feature type="transmembrane region" description="Helical" evidence="1">
    <location>
        <begin position="6"/>
        <end position="28"/>
    </location>
</feature>
<dbReference type="NCBIfam" id="NF033493">
    <property type="entry name" value="MetS_like_NSS"/>
    <property type="match status" value="1"/>
</dbReference>
<keyword evidence="1" id="KW-0812">Transmembrane</keyword>
<dbReference type="OrthoDB" id="2055915at2"/>
<keyword evidence="1" id="KW-0472">Membrane</keyword>
<protein>
    <recommendedName>
        <fullName evidence="4">MetS family NSS transporter small subunit</fullName>
    </recommendedName>
</protein>
<organism evidence="2 3">
    <name type="scientific">Clostridium thermobutyricum DSM 4928</name>
    <dbReference type="NCBI Taxonomy" id="1121339"/>
    <lineage>
        <taxon>Bacteria</taxon>
        <taxon>Bacillati</taxon>
        <taxon>Bacillota</taxon>
        <taxon>Clostridia</taxon>
        <taxon>Eubacteriales</taxon>
        <taxon>Clostridiaceae</taxon>
        <taxon>Clostridium</taxon>
    </lineage>
</organism>
<dbReference type="EMBL" id="LTAY01000048">
    <property type="protein sequence ID" value="OPX47317.1"/>
    <property type="molecule type" value="Genomic_DNA"/>
</dbReference>
<reference evidence="2 3" key="1">
    <citation type="submission" date="2016-02" db="EMBL/GenBank/DDBJ databases">
        <title>Genome sequence of Clostridium thermobutyricum DSM 4928.</title>
        <authorList>
            <person name="Poehlein A."/>
            <person name="Daniel R."/>
        </authorList>
    </citation>
    <scope>NUCLEOTIDE SEQUENCE [LARGE SCALE GENOMIC DNA]</scope>
    <source>
        <strain evidence="2 3">DSM 4928</strain>
    </source>
</reference>
<evidence type="ECO:0008006" key="4">
    <source>
        <dbReference type="Google" id="ProtNLM"/>
    </source>
</evidence>
<gene>
    <name evidence="2" type="ORF">CLTHE_18800</name>
</gene>
<name>A0A1V4STU5_9CLOT</name>
<evidence type="ECO:0000256" key="1">
    <source>
        <dbReference type="SAM" id="Phobius"/>
    </source>
</evidence>
<evidence type="ECO:0000313" key="2">
    <source>
        <dbReference type="EMBL" id="OPX47317.1"/>
    </source>
</evidence>
<evidence type="ECO:0000313" key="3">
    <source>
        <dbReference type="Proteomes" id="UP000191448"/>
    </source>
</evidence>
<dbReference type="RefSeq" id="WP_143324058.1">
    <property type="nucleotide sequence ID" value="NZ_LTAY01000048.1"/>
</dbReference>
<dbReference type="AlphaFoldDB" id="A0A1V4STU5"/>
<proteinExistence type="predicted"/>
<accession>A0A1V4STU5</accession>